<evidence type="ECO:0000313" key="7">
    <source>
        <dbReference type="Proteomes" id="UP000612855"/>
    </source>
</evidence>
<dbReference type="Proteomes" id="UP000612855">
    <property type="component" value="Unassembled WGS sequence"/>
</dbReference>
<comment type="cofactor">
    <cofactor evidence="1">
        <name>pyridoxal 5'-phosphate</name>
        <dbReference type="ChEBI" id="CHEBI:597326"/>
    </cofactor>
</comment>
<reference evidence="7" key="1">
    <citation type="journal article" date="2019" name="Int. J. Syst. Evol. Microbiol.">
        <title>The Global Catalogue of Microorganisms (GCM) 10K type strain sequencing project: providing services to taxonomists for standard genome sequencing and annotation.</title>
        <authorList>
            <consortium name="The Broad Institute Genomics Platform"/>
            <consortium name="The Broad Institute Genome Sequencing Center for Infectious Disease"/>
            <person name="Wu L."/>
            <person name="Ma J."/>
        </authorList>
    </citation>
    <scope>NUCLEOTIDE SEQUENCE [LARGE SCALE GENOMIC DNA]</scope>
    <source>
        <strain evidence="7">CGMCC 1.12664</strain>
    </source>
</reference>
<dbReference type="GO" id="GO:0030170">
    <property type="term" value="F:pyridoxal phosphate binding"/>
    <property type="evidence" value="ECO:0007669"/>
    <property type="project" value="InterPro"/>
</dbReference>
<dbReference type="InterPro" id="IPR004839">
    <property type="entry name" value="Aminotransferase_I/II_large"/>
</dbReference>
<keyword evidence="2 6" id="KW-0032">Aminotransferase</keyword>
<dbReference type="RefSeq" id="WP_188477706.1">
    <property type="nucleotide sequence ID" value="NZ_BMFJ01000001.1"/>
</dbReference>
<sequence length="390" mass="40772">MHLSPLVTSMPVNPLRALFPYAARPGMLNLASGHPSRDAYDAEGLEAAAARAACEAAGWSYGPAAGDPELVAALTRLTVPIADGQRLLVTSGAQQAVDLALRALVPPGSRVLLPEPVYPAILALAAAAGIEVAGYEVPADDDRLEGLATALRAGDVRAIYTLPTFSNPTGECWSLAQRLRVLALCAEAGVPVVEDDPYRMIRFAEPPPSLAELAPQVAGSCVIYAGSLSKFVAPGLRLGWAIAPEPLAKAMQELRQAADLQPNSLAQRVAVHYLESGRVDSHVNRVRDLYSARKARLASVLAEAGFRVPDTEGGMFLFPRLPEGQTASALFDRAVAENVLIAPGPAFALPGRGAGLSDRVRLCFAGLSETLIGEAAERLVGALAPTGAQV</sequence>
<dbReference type="Gene3D" id="3.40.640.10">
    <property type="entry name" value="Type I PLP-dependent aspartate aminotransferase-like (Major domain)"/>
    <property type="match status" value="1"/>
</dbReference>
<dbReference type="EMBL" id="BMFJ01000001">
    <property type="protein sequence ID" value="GGE33531.1"/>
    <property type="molecule type" value="Genomic_DNA"/>
</dbReference>
<evidence type="ECO:0000259" key="5">
    <source>
        <dbReference type="Pfam" id="PF00155"/>
    </source>
</evidence>
<dbReference type="PANTHER" id="PTHR42790:SF19">
    <property type="entry name" value="KYNURENINE_ALPHA-AMINOADIPATE AMINOTRANSFERASE, MITOCHONDRIAL"/>
    <property type="match status" value="1"/>
</dbReference>
<evidence type="ECO:0000256" key="3">
    <source>
        <dbReference type="ARBA" id="ARBA00022679"/>
    </source>
</evidence>
<evidence type="ECO:0000256" key="1">
    <source>
        <dbReference type="ARBA" id="ARBA00001933"/>
    </source>
</evidence>
<keyword evidence="3" id="KW-0808">Transferase</keyword>
<keyword evidence="4" id="KW-0663">Pyridoxal phosphate</keyword>
<dbReference type="GO" id="GO:1901605">
    <property type="term" value="P:alpha-amino acid metabolic process"/>
    <property type="evidence" value="ECO:0007669"/>
    <property type="project" value="TreeGrafter"/>
</dbReference>
<evidence type="ECO:0000256" key="2">
    <source>
        <dbReference type="ARBA" id="ARBA00022576"/>
    </source>
</evidence>
<feature type="domain" description="Aminotransferase class I/classII large" evidence="5">
    <location>
        <begin position="27"/>
        <end position="379"/>
    </location>
</feature>
<protein>
    <submittedName>
        <fullName evidence="6">Aminotransferase</fullName>
    </submittedName>
</protein>
<accession>A0A917EFP5</accession>
<organism evidence="6 7">
    <name type="scientific">Primorskyibacter flagellatus</name>
    <dbReference type="NCBI Taxonomy" id="1387277"/>
    <lineage>
        <taxon>Bacteria</taxon>
        <taxon>Pseudomonadati</taxon>
        <taxon>Pseudomonadota</taxon>
        <taxon>Alphaproteobacteria</taxon>
        <taxon>Rhodobacterales</taxon>
        <taxon>Roseobacteraceae</taxon>
        <taxon>Primorskyibacter</taxon>
    </lineage>
</organism>
<name>A0A917EFP5_9RHOB</name>
<dbReference type="PANTHER" id="PTHR42790">
    <property type="entry name" value="AMINOTRANSFERASE"/>
    <property type="match status" value="1"/>
</dbReference>
<dbReference type="SUPFAM" id="SSF53383">
    <property type="entry name" value="PLP-dependent transferases"/>
    <property type="match status" value="1"/>
</dbReference>
<dbReference type="InterPro" id="IPR015422">
    <property type="entry name" value="PyrdxlP-dep_Trfase_small"/>
</dbReference>
<dbReference type="AlphaFoldDB" id="A0A917EFP5"/>
<dbReference type="GO" id="GO:0008483">
    <property type="term" value="F:transaminase activity"/>
    <property type="evidence" value="ECO:0007669"/>
    <property type="project" value="UniProtKB-KW"/>
</dbReference>
<dbReference type="InterPro" id="IPR015424">
    <property type="entry name" value="PyrdxlP-dep_Trfase"/>
</dbReference>
<comment type="caution">
    <text evidence="6">The sequence shown here is derived from an EMBL/GenBank/DDBJ whole genome shotgun (WGS) entry which is preliminary data.</text>
</comment>
<gene>
    <name evidence="6" type="ORF">GCM10011360_21740</name>
</gene>
<keyword evidence="7" id="KW-1185">Reference proteome</keyword>
<evidence type="ECO:0000256" key="4">
    <source>
        <dbReference type="ARBA" id="ARBA00022898"/>
    </source>
</evidence>
<evidence type="ECO:0000313" key="6">
    <source>
        <dbReference type="EMBL" id="GGE33531.1"/>
    </source>
</evidence>
<dbReference type="Gene3D" id="3.90.1150.10">
    <property type="entry name" value="Aspartate Aminotransferase, domain 1"/>
    <property type="match status" value="1"/>
</dbReference>
<dbReference type="InterPro" id="IPR015421">
    <property type="entry name" value="PyrdxlP-dep_Trfase_major"/>
</dbReference>
<dbReference type="Pfam" id="PF00155">
    <property type="entry name" value="Aminotran_1_2"/>
    <property type="match status" value="1"/>
</dbReference>
<proteinExistence type="predicted"/>
<dbReference type="CDD" id="cd00609">
    <property type="entry name" value="AAT_like"/>
    <property type="match status" value="1"/>
</dbReference>
<dbReference type="InterPro" id="IPR050859">
    <property type="entry name" value="Class-I_PLP-dep_aminotransf"/>
</dbReference>